<dbReference type="AlphaFoldDB" id="A0A7X5XVJ2"/>
<dbReference type="SUPFAM" id="SSF51316">
    <property type="entry name" value="Mss4-like"/>
    <property type="match status" value="1"/>
</dbReference>
<dbReference type="PANTHER" id="PTHR33337:SF40">
    <property type="entry name" value="CENP-V_GFA DOMAIN-CONTAINING PROTEIN-RELATED"/>
    <property type="match status" value="1"/>
</dbReference>
<sequence length="143" mass="15789">MERTASCHCGKLVLTCTGDPAKVSLCHCFDCQRRTGSLFSVAAFFPRERVALPVAGAMAFKRPSASGRDVSFHFCPDCGSSLWWEPERLPHLIGVAAGAFADRDFPMPEQAVWAEQRHAWLDLPLPEHLRNPVKTAPATDRPT</sequence>
<dbReference type="InterPro" id="IPR011057">
    <property type="entry name" value="Mss4-like_sf"/>
</dbReference>
<evidence type="ECO:0000259" key="5">
    <source>
        <dbReference type="PROSITE" id="PS51891"/>
    </source>
</evidence>
<name>A0A7X5XVJ2_9SPHN</name>
<dbReference type="EMBL" id="JAATIT010000003">
    <property type="protein sequence ID" value="NJB90622.1"/>
    <property type="molecule type" value="Genomic_DNA"/>
</dbReference>
<dbReference type="RefSeq" id="WP_167922040.1">
    <property type="nucleotide sequence ID" value="NZ_JAATIT010000003.1"/>
</dbReference>
<keyword evidence="2" id="KW-0479">Metal-binding</keyword>
<dbReference type="Gene3D" id="3.90.1590.10">
    <property type="entry name" value="glutathione-dependent formaldehyde- activating enzyme (gfa)"/>
    <property type="match status" value="1"/>
</dbReference>
<dbReference type="PROSITE" id="PS51891">
    <property type="entry name" value="CENP_V_GFA"/>
    <property type="match status" value="1"/>
</dbReference>
<reference evidence="6 7" key="1">
    <citation type="submission" date="2020-03" db="EMBL/GenBank/DDBJ databases">
        <title>Genomic Encyclopedia of Type Strains, Phase IV (KMG-IV): sequencing the most valuable type-strain genomes for metagenomic binning, comparative biology and taxonomic classification.</title>
        <authorList>
            <person name="Goeker M."/>
        </authorList>
    </citation>
    <scope>NUCLEOTIDE SEQUENCE [LARGE SCALE GENOMIC DNA]</scope>
    <source>
        <strain evidence="6 7">DSM 25229</strain>
    </source>
</reference>
<comment type="caution">
    <text evidence="6">The sequence shown here is derived from an EMBL/GenBank/DDBJ whole genome shotgun (WGS) entry which is preliminary data.</text>
</comment>
<evidence type="ECO:0000256" key="3">
    <source>
        <dbReference type="ARBA" id="ARBA00022833"/>
    </source>
</evidence>
<evidence type="ECO:0000256" key="2">
    <source>
        <dbReference type="ARBA" id="ARBA00022723"/>
    </source>
</evidence>
<dbReference type="PANTHER" id="PTHR33337">
    <property type="entry name" value="GFA DOMAIN-CONTAINING PROTEIN"/>
    <property type="match status" value="1"/>
</dbReference>
<dbReference type="Pfam" id="PF04828">
    <property type="entry name" value="GFA"/>
    <property type="match status" value="1"/>
</dbReference>
<evidence type="ECO:0000313" key="6">
    <source>
        <dbReference type="EMBL" id="NJB90622.1"/>
    </source>
</evidence>
<accession>A0A7X5XVJ2</accession>
<dbReference type="GO" id="GO:0046872">
    <property type="term" value="F:metal ion binding"/>
    <property type="evidence" value="ECO:0007669"/>
    <property type="project" value="UniProtKB-KW"/>
</dbReference>
<keyword evidence="4" id="KW-0456">Lyase</keyword>
<gene>
    <name evidence="6" type="ORF">GGR90_002816</name>
</gene>
<evidence type="ECO:0000256" key="1">
    <source>
        <dbReference type="ARBA" id="ARBA00005495"/>
    </source>
</evidence>
<dbReference type="GO" id="GO:0016846">
    <property type="term" value="F:carbon-sulfur lyase activity"/>
    <property type="evidence" value="ECO:0007669"/>
    <property type="project" value="InterPro"/>
</dbReference>
<evidence type="ECO:0000256" key="4">
    <source>
        <dbReference type="ARBA" id="ARBA00023239"/>
    </source>
</evidence>
<feature type="domain" description="CENP-V/GFA" evidence="5">
    <location>
        <begin position="3"/>
        <end position="106"/>
    </location>
</feature>
<dbReference type="Proteomes" id="UP000535078">
    <property type="component" value="Unassembled WGS sequence"/>
</dbReference>
<evidence type="ECO:0000313" key="7">
    <source>
        <dbReference type="Proteomes" id="UP000535078"/>
    </source>
</evidence>
<proteinExistence type="inferred from homology"/>
<comment type="similarity">
    <text evidence="1">Belongs to the Gfa family.</text>
</comment>
<dbReference type="InterPro" id="IPR006913">
    <property type="entry name" value="CENP-V/GFA"/>
</dbReference>
<organism evidence="6 7">
    <name type="scientific">Sphingopyxis italica</name>
    <dbReference type="NCBI Taxonomy" id="1129133"/>
    <lineage>
        <taxon>Bacteria</taxon>
        <taxon>Pseudomonadati</taxon>
        <taxon>Pseudomonadota</taxon>
        <taxon>Alphaproteobacteria</taxon>
        <taxon>Sphingomonadales</taxon>
        <taxon>Sphingomonadaceae</taxon>
        <taxon>Sphingopyxis</taxon>
    </lineage>
</organism>
<keyword evidence="3" id="KW-0862">Zinc</keyword>
<protein>
    <recommendedName>
        <fullName evidence="5">CENP-V/GFA domain-containing protein</fullName>
    </recommendedName>
</protein>
<keyword evidence="7" id="KW-1185">Reference proteome</keyword>